<dbReference type="PRINTS" id="PR00742">
    <property type="entry name" value="GLHYDRLASE35"/>
</dbReference>
<dbReference type="RefSeq" id="WP_153971436.1">
    <property type="nucleotide sequence ID" value="NZ_JACRWE010000001.1"/>
</dbReference>
<comment type="caution">
    <text evidence="9">The sequence shown here is derived from an EMBL/GenBank/DDBJ whole genome shotgun (WGS) entry which is preliminary data.</text>
</comment>
<dbReference type="InterPro" id="IPR019801">
    <property type="entry name" value="Glyco_hydro_35_CS"/>
</dbReference>
<dbReference type="InterPro" id="IPR001944">
    <property type="entry name" value="Glycoside_Hdrlase_35"/>
</dbReference>
<protein>
    <recommendedName>
        <fullName evidence="4">Beta-galactosidase</fullName>
        <ecNumber evidence="4">3.2.1.23</ecNumber>
    </recommendedName>
</protein>
<dbReference type="Pfam" id="PF21317">
    <property type="entry name" value="BetaGal_ABD_1"/>
    <property type="match status" value="1"/>
</dbReference>
<dbReference type="PANTHER" id="PTHR23421">
    <property type="entry name" value="BETA-GALACTOSIDASE RELATED"/>
    <property type="match status" value="1"/>
</dbReference>
<dbReference type="InterPro" id="IPR008979">
    <property type="entry name" value="Galactose-bd-like_sf"/>
</dbReference>
<evidence type="ECO:0000256" key="3">
    <source>
        <dbReference type="ARBA" id="ARBA00023295"/>
    </source>
</evidence>
<comment type="similarity">
    <text evidence="1 5">Belongs to the glycosyl hydrolase 35 family.</text>
</comment>
<evidence type="ECO:0000256" key="2">
    <source>
        <dbReference type="ARBA" id="ARBA00022801"/>
    </source>
</evidence>
<dbReference type="SUPFAM" id="SSF49785">
    <property type="entry name" value="Galactose-binding domain-like"/>
    <property type="match status" value="1"/>
</dbReference>
<keyword evidence="3 4" id="KW-0326">Glycosidase</keyword>
<comment type="catalytic activity">
    <reaction evidence="4">
        <text>Hydrolysis of terminal non-reducing beta-D-galactose residues in beta-D-galactosides.</text>
        <dbReference type="EC" id="3.2.1.23"/>
    </reaction>
</comment>
<dbReference type="Pfam" id="PF21467">
    <property type="entry name" value="BetaGal_gal-bd"/>
    <property type="match status" value="1"/>
</dbReference>
<proteinExistence type="inferred from homology"/>
<dbReference type="InterPro" id="IPR048913">
    <property type="entry name" value="BetaGal_gal-bd"/>
</dbReference>
<dbReference type="Pfam" id="PF01301">
    <property type="entry name" value="Glyco_hydro_35"/>
    <property type="match status" value="1"/>
</dbReference>
<dbReference type="Gene3D" id="2.60.120.260">
    <property type="entry name" value="Galactose-binding domain-like"/>
    <property type="match status" value="2"/>
</dbReference>
<feature type="domain" description="Glycoside hydrolase 35 catalytic" evidence="6">
    <location>
        <begin position="10"/>
        <end position="328"/>
    </location>
</feature>
<dbReference type="InterPro" id="IPR031330">
    <property type="entry name" value="Gly_Hdrlase_35_cat"/>
</dbReference>
<dbReference type="InterPro" id="IPR017853">
    <property type="entry name" value="GH"/>
</dbReference>
<evidence type="ECO:0000259" key="8">
    <source>
        <dbReference type="Pfam" id="PF21467"/>
    </source>
</evidence>
<accession>A0ABR7JKA3</accession>
<dbReference type="SUPFAM" id="SSF51445">
    <property type="entry name" value="(Trans)glycosidases"/>
    <property type="match status" value="1"/>
</dbReference>
<dbReference type="Gene3D" id="3.20.20.80">
    <property type="entry name" value="Glycosidases"/>
    <property type="match status" value="1"/>
</dbReference>
<dbReference type="InterPro" id="IPR048912">
    <property type="entry name" value="BetaGal1-like_ABD1"/>
</dbReference>
<evidence type="ECO:0000259" key="6">
    <source>
        <dbReference type="Pfam" id="PF01301"/>
    </source>
</evidence>
<dbReference type="PROSITE" id="PS01182">
    <property type="entry name" value="GLYCOSYL_HYDROL_F35"/>
    <property type="match status" value="1"/>
</dbReference>
<dbReference type="EMBL" id="JACRWE010000001">
    <property type="protein sequence ID" value="MBC5995356.1"/>
    <property type="molecule type" value="Genomic_DNA"/>
</dbReference>
<dbReference type="InterPro" id="IPR026283">
    <property type="entry name" value="B-gal_1-like"/>
</dbReference>
<dbReference type="EC" id="3.2.1.23" evidence="4"/>
<dbReference type="PIRSF" id="PIRSF006336">
    <property type="entry name" value="B-gal"/>
    <property type="match status" value="1"/>
</dbReference>
<feature type="domain" description="Beta-galactosidase 1-like first all-beta" evidence="7">
    <location>
        <begin position="374"/>
        <end position="488"/>
    </location>
</feature>
<organism evidence="9 10">
    <name type="scientific">Romboutsia faecis</name>
    <dbReference type="NCBI Taxonomy" id="2764597"/>
    <lineage>
        <taxon>Bacteria</taxon>
        <taxon>Bacillati</taxon>
        <taxon>Bacillota</taxon>
        <taxon>Clostridia</taxon>
        <taxon>Peptostreptococcales</taxon>
        <taxon>Peptostreptococcaceae</taxon>
        <taxon>Romboutsia</taxon>
    </lineage>
</organism>
<reference evidence="9 10" key="1">
    <citation type="submission" date="2020-08" db="EMBL/GenBank/DDBJ databases">
        <authorList>
            <person name="Liu C."/>
            <person name="Sun Q."/>
        </authorList>
    </citation>
    <scope>NUCLEOTIDE SEQUENCE [LARGE SCALE GENOMIC DNA]</scope>
    <source>
        <strain evidence="9 10">NSJ-18</strain>
    </source>
</reference>
<keyword evidence="2 4" id="KW-0378">Hydrolase</keyword>
<name>A0ABR7JKA3_9FIRM</name>
<feature type="domain" description="Beta-galactosidase galactose-binding" evidence="8">
    <location>
        <begin position="507"/>
        <end position="565"/>
    </location>
</feature>
<evidence type="ECO:0000259" key="7">
    <source>
        <dbReference type="Pfam" id="PF21317"/>
    </source>
</evidence>
<evidence type="ECO:0000313" key="10">
    <source>
        <dbReference type="Proteomes" id="UP000609849"/>
    </source>
</evidence>
<dbReference type="Proteomes" id="UP000609849">
    <property type="component" value="Unassembled WGS sequence"/>
</dbReference>
<evidence type="ECO:0000256" key="1">
    <source>
        <dbReference type="ARBA" id="ARBA00009809"/>
    </source>
</evidence>
<evidence type="ECO:0000313" key="9">
    <source>
        <dbReference type="EMBL" id="MBC5995356.1"/>
    </source>
</evidence>
<evidence type="ECO:0000256" key="4">
    <source>
        <dbReference type="RuleBase" id="RU000675"/>
    </source>
</evidence>
<sequence>MHTFEIREDFYIDNEKIKLISGALHYFRVIPEYWVDRLEKLKALGCNTVETYIPWNIHEPKEGIFDFKGQKDFIKFTKLAQEMGLYVILRPTPYICAEWEFGGLPAWLLKYPDIKVRSNCCIFLNAVDKYFEELFKYIRPLQITQGGPVIMMQVENEYGSFGNNKTYLKNIKNLMIKHGCEVPLFTSDGGWKEVLEAGTIIEEGVFPTANFGSRSKEQIGALADFMKKNNIVGPLMCMEFWIGWFNNWGKEFKRRDAQDAANELKDLLDVGHVNIYMYHGGTNFGFYNGCSYHDGIDPQTTTYDYDALLNEFGEITEKYNKFKEVISNYVKIPEIKLTTNINKVSYGNIKLSNKVSLFSTLDKLAKPIYDENTLNMEALGQGYGYILYRANVGKKNKLEKFKLIGMDDRAQIFINENYHATLYKDNFIGTNQSLILDKEDDNILDILVENLGRINYGASLVSPSQRKGIKGGVMLDMHFHTGWDHYCLELNNINEVDFNGYYKKNTPAFYEYEFEVNQKGDTFLSTEGFGKGCAFINGFNLGRFWEIGPTNYLYIPAPLLKIGKNKIIIFEIEGKYKDSITLDDKPYYTK</sequence>
<gene>
    <name evidence="9" type="ORF">H8923_01170</name>
</gene>
<evidence type="ECO:0000256" key="5">
    <source>
        <dbReference type="RuleBase" id="RU003679"/>
    </source>
</evidence>
<keyword evidence="10" id="KW-1185">Reference proteome</keyword>